<dbReference type="Proteomes" id="UP001597541">
    <property type="component" value="Unassembled WGS sequence"/>
</dbReference>
<keyword evidence="5 6" id="KW-0472">Membrane</keyword>
<gene>
    <name evidence="8" type="ORF">ACFSUF_07600</name>
</gene>
<evidence type="ECO:0000256" key="1">
    <source>
        <dbReference type="ARBA" id="ARBA00004651"/>
    </source>
</evidence>
<feature type="transmembrane region" description="Helical" evidence="6">
    <location>
        <begin position="184"/>
        <end position="204"/>
    </location>
</feature>
<evidence type="ECO:0000256" key="5">
    <source>
        <dbReference type="ARBA" id="ARBA00023136"/>
    </source>
</evidence>
<feature type="transmembrane region" description="Helical" evidence="6">
    <location>
        <begin position="127"/>
        <end position="148"/>
    </location>
</feature>
<feature type="domain" description="VTT" evidence="7">
    <location>
        <begin position="62"/>
        <end position="177"/>
    </location>
</feature>
<name>A0ABW5PAI4_9BACL</name>
<evidence type="ECO:0000313" key="9">
    <source>
        <dbReference type="Proteomes" id="UP001597541"/>
    </source>
</evidence>
<sequence>MKRQSWFVISLLIIVAAGGLYWVNHNMLHLSPEDIRTWILSFGRAAPVLYILIYAIRPLILFPASILSLTGGLAFGPVWGTVYTIIGATLGAVLSFWLARVLGTTLLRGRLAKWGKLEPQLREKGFFYILLLRLIPIFPFDLVSYAAGISKVRFSAFVLGTLLGIIPGTFAYNFLGSSFLQGKMLYVIAAVVVFILVLLIPIYLKKHVVENQKRKERLL</sequence>
<comment type="caution">
    <text evidence="8">The sequence shown here is derived from an EMBL/GenBank/DDBJ whole genome shotgun (WGS) entry which is preliminary data.</text>
</comment>
<dbReference type="InterPro" id="IPR032816">
    <property type="entry name" value="VTT_dom"/>
</dbReference>
<dbReference type="Pfam" id="PF09335">
    <property type="entry name" value="VTT_dom"/>
    <property type="match status" value="1"/>
</dbReference>
<protein>
    <recommendedName>
        <fullName evidence="6">TVP38/TMEM64 family membrane protein</fullName>
    </recommendedName>
</protein>
<dbReference type="PANTHER" id="PTHR12677:SF59">
    <property type="entry name" value="GOLGI APPARATUS MEMBRANE PROTEIN TVP38-RELATED"/>
    <property type="match status" value="1"/>
</dbReference>
<organism evidence="8 9">
    <name type="scientific">Paenibacillus gansuensis</name>
    <dbReference type="NCBI Taxonomy" id="306542"/>
    <lineage>
        <taxon>Bacteria</taxon>
        <taxon>Bacillati</taxon>
        <taxon>Bacillota</taxon>
        <taxon>Bacilli</taxon>
        <taxon>Bacillales</taxon>
        <taxon>Paenibacillaceae</taxon>
        <taxon>Paenibacillus</taxon>
    </lineage>
</organism>
<feature type="transmembrane region" description="Helical" evidence="6">
    <location>
        <begin position="5"/>
        <end position="23"/>
    </location>
</feature>
<comment type="subcellular location">
    <subcellularLocation>
        <location evidence="1 6">Cell membrane</location>
        <topology evidence="1 6">Multi-pass membrane protein</topology>
    </subcellularLocation>
</comment>
<reference evidence="9" key="1">
    <citation type="journal article" date="2019" name="Int. J. Syst. Evol. Microbiol.">
        <title>The Global Catalogue of Microorganisms (GCM) 10K type strain sequencing project: providing services to taxonomists for standard genome sequencing and annotation.</title>
        <authorList>
            <consortium name="The Broad Institute Genomics Platform"/>
            <consortium name="The Broad Institute Genome Sequencing Center for Infectious Disease"/>
            <person name="Wu L."/>
            <person name="Ma J."/>
        </authorList>
    </citation>
    <scope>NUCLEOTIDE SEQUENCE [LARGE SCALE GENOMIC DNA]</scope>
    <source>
        <strain evidence="9">KCTC 3950</strain>
    </source>
</reference>
<evidence type="ECO:0000256" key="2">
    <source>
        <dbReference type="ARBA" id="ARBA00022475"/>
    </source>
</evidence>
<accession>A0ABW5PAI4</accession>
<proteinExistence type="inferred from homology"/>
<evidence type="ECO:0000259" key="7">
    <source>
        <dbReference type="Pfam" id="PF09335"/>
    </source>
</evidence>
<keyword evidence="2 6" id="KW-1003">Cell membrane</keyword>
<comment type="similarity">
    <text evidence="6">Belongs to the TVP38/TMEM64 family.</text>
</comment>
<dbReference type="PANTHER" id="PTHR12677">
    <property type="entry name" value="GOLGI APPARATUS MEMBRANE PROTEIN TVP38-RELATED"/>
    <property type="match status" value="1"/>
</dbReference>
<feature type="transmembrane region" description="Helical" evidence="6">
    <location>
        <begin position="154"/>
        <end position="172"/>
    </location>
</feature>
<evidence type="ECO:0000256" key="6">
    <source>
        <dbReference type="RuleBase" id="RU366058"/>
    </source>
</evidence>
<dbReference type="EMBL" id="JBHUME010000005">
    <property type="protein sequence ID" value="MFD2612296.1"/>
    <property type="molecule type" value="Genomic_DNA"/>
</dbReference>
<evidence type="ECO:0000256" key="4">
    <source>
        <dbReference type="ARBA" id="ARBA00022989"/>
    </source>
</evidence>
<dbReference type="InterPro" id="IPR015414">
    <property type="entry name" value="TMEM64"/>
</dbReference>
<dbReference type="RefSeq" id="WP_377601672.1">
    <property type="nucleotide sequence ID" value="NZ_JBHUME010000005.1"/>
</dbReference>
<feature type="transmembrane region" description="Helical" evidence="6">
    <location>
        <begin position="85"/>
        <end position="107"/>
    </location>
</feature>
<evidence type="ECO:0000256" key="3">
    <source>
        <dbReference type="ARBA" id="ARBA00022692"/>
    </source>
</evidence>
<keyword evidence="3 6" id="KW-0812">Transmembrane</keyword>
<evidence type="ECO:0000313" key="8">
    <source>
        <dbReference type="EMBL" id="MFD2612296.1"/>
    </source>
</evidence>
<keyword evidence="9" id="KW-1185">Reference proteome</keyword>
<keyword evidence="4 6" id="KW-1133">Transmembrane helix</keyword>